<reference evidence="2 3" key="1">
    <citation type="submission" date="2015-12" db="EMBL/GenBank/DDBJ databases">
        <title>Phylogenomics in the description of a new species in the Pseudomonas syringae group.</title>
        <authorList>
            <person name="Busquets A."/>
            <person name="Gomila M."/>
            <person name="Beiki F."/>
            <person name="Rahimian H."/>
            <person name="Mulet M."/>
            <person name="Sanchez D."/>
            <person name="Garcia-Valdes E."/>
            <person name="Lalucat J."/>
        </authorList>
    </citation>
    <scope>NUCLEOTIDE SEQUENCE [LARGE SCALE GENOMIC DNA]</scope>
    <source>
        <strain evidence="2 3">S25</strain>
    </source>
</reference>
<comment type="caution">
    <text evidence="2">The sequence shown here is derived from an EMBL/GenBank/DDBJ whole genome shotgun (WGS) entry which is preliminary data.</text>
</comment>
<proteinExistence type="predicted"/>
<accession>A0ABS9ZR21</accession>
<evidence type="ECO:0000313" key="3">
    <source>
        <dbReference type="Proteomes" id="UP001320513"/>
    </source>
</evidence>
<dbReference type="SUPFAM" id="SSF69279">
    <property type="entry name" value="Phage tail proteins"/>
    <property type="match status" value="2"/>
</dbReference>
<dbReference type="InterPro" id="IPR017847">
    <property type="entry name" value="T6SS_RhsGE_Vgr_subset"/>
</dbReference>
<dbReference type="Proteomes" id="UP001320513">
    <property type="component" value="Unassembled WGS sequence"/>
</dbReference>
<evidence type="ECO:0008006" key="4">
    <source>
        <dbReference type="Google" id="ProtNLM"/>
    </source>
</evidence>
<dbReference type="Gene3D" id="2.30.110.50">
    <property type="match status" value="1"/>
</dbReference>
<dbReference type="Pfam" id="PF05954">
    <property type="entry name" value="Phage_GPD"/>
    <property type="match status" value="1"/>
</dbReference>
<feature type="region of interest" description="Disordered" evidence="1">
    <location>
        <begin position="230"/>
        <end position="258"/>
    </location>
</feature>
<dbReference type="NCBIfam" id="TIGR01646">
    <property type="entry name" value="vgr_GE"/>
    <property type="match status" value="1"/>
</dbReference>
<organism evidence="2 3">
    <name type="scientific">Pseudomonas maioricensis</name>
    <dbReference type="NCBI Taxonomy" id="1766623"/>
    <lineage>
        <taxon>Bacteria</taxon>
        <taxon>Pseudomonadati</taxon>
        <taxon>Pseudomonadota</taxon>
        <taxon>Gammaproteobacteria</taxon>
        <taxon>Pseudomonadales</taxon>
        <taxon>Pseudomonadaceae</taxon>
        <taxon>Pseudomonas</taxon>
    </lineage>
</organism>
<dbReference type="Gene3D" id="3.55.50.10">
    <property type="entry name" value="Baseplate protein-like domains"/>
    <property type="match status" value="1"/>
</dbReference>
<dbReference type="EMBL" id="LOHG01000025">
    <property type="protein sequence ID" value="MCI8212626.1"/>
    <property type="molecule type" value="Genomic_DNA"/>
</dbReference>
<dbReference type="Gene3D" id="4.10.220.110">
    <property type="match status" value="1"/>
</dbReference>
<dbReference type="NCBIfam" id="TIGR03361">
    <property type="entry name" value="VI_Rhs_Vgr"/>
    <property type="match status" value="1"/>
</dbReference>
<name>A0ABS9ZR21_9PSED</name>
<feature type="compositionally biased region" description="Basic and acidic residues" evidence="1">
    <location>
        <begin position="230"/>
        <end position="242"/>
    </location>
</feature>
<dbReference type="InterPro" id="IPR006533">
    <property type="entry name" value="T6SS_Vgr_RhsGE"/>
</dbReference>
<protein>
    <recommendedName>
        <fullName evidence="4">Type VI secretion system secreted protein VgrG</fullName>
    </recommendedName>
</protein>
<gene>
    <name evidence="2" type="ORF">AUC61_24140</name>
</gene>
<sequence>MWMSEGQQMPITLAIVDHKMNLPVISISGREALNAPYSFVVDFLCADPHLDFRALEQQTAYLTLSLNNGVHGKISNANRLYSGAALSLYRIELGPTLLALQHHRQHRVFQGLSAPQIISRLMEEHGLAPDTYRFEQLVGIYPQREACVQHEETDLHLLLRLCEEEGIHFRFEHRESSHVLIFADDPASFSHRSAPVQFQLPISQGVRSPSLSHLAEQWAMASTTAHYEAPDHGWTLKERTTDNRNGQEASNERFDASVLSRLPTESQAHARQISARALERQRCERRIILGLSIELPLTPGQIMQVQAHPEARFNDQWLVTEVSHAGKQPEVLKDHPPEDTAQIIDILQTLSTPQQEGSIQCEIEPFSQGYSSSFRVLPWEMPFRPGLKHRKAAATRFLPATLLSRCEQEQDQLLNGRLPVRFDTQRSACATKDELCAPTSVSLEQLKALRIGTALLIAHFDNDPDRPIIHGVPDEHGTLLKEQKSLDSLDGLPTAQAVHLVGPQTLHLVTCRDLALTTAESRFELTGTRILMTGTPPKLTAQSHCAALEVPVQRAALSFFDADLRLTEYPGLKGAPLPDRLWYIVRMREAGLQFLARLQPEHFLFEGKTDKHGYCGLGARQLRELATAYRKTPDGLCLIHPGHCIKLRDWFEQNWPSRLHQAFIQHG</sequence>
<evidence type="ECO:0000256" key="1">
    <source>
        <dbReference type="SAM" id="MobiDB-lite"/>
    </source>
</evidence>
<evidence type="ECO:0000313" key="2">
    <source>
        <dbReference type="EMBL" id="MCI8212626.1"/>
    </source>
</evidence>
<keyword evidence="3" id="KW-1185">Reference proteome</keyword>